<dbReference type="InterPro" id="IPR036028">
    <property type="entry name" value="SH3-like_dom_sf"/>
</dbReference>
<keyword evidence="2 5" id="KW-0728">SH3 domain</keyword>
<dbReference type="EMBL" id="GL380002">
    <property type="protein sequence ID" value="EGT41800.1"/>
    <property type="molecule type" value="Genomic_DNA"/>
</dbReference>
<keyword evidence="4" id="KW-0472">Membrane</keyword>
<evidence type="ECO:0000256" key="2">
    <source>
        <dbReference type="ARBA" id="ARBA00022443"/>
    </source>
</evidence>
<dbReference type="SMART" id="SM00326">
    <property type="entry name" value="SH3"/>
    <property type="match status" value="1"/>
</dbReference>
<dbReference type="AlphaFoldDB" id="G0P0N1"/>
<dbReference type="SUPFAM" id="SSF50044">
    <property type="entry name" value="SH3-domain"/>
    <property type="match status" value="1"/>
</dbReference>
<evidence type="ECO:0000259" key="7">
    <source>
        <dbReference type="PROSITE" id="PS50002"/>
    </source>
</evidence>
<dbReference type="eggNOG" id="KOG4226">
    <property type="taxonomic scope" value="Eukaryota"/>
</dbReference>
<evidence type="ECO:0000256" key="6">
    <source>
        <dbReference type="SAM" id="Coils"/>
    </source>
</evidence>
<evidence type="ECO:0000313" key="9">
    <source>
        <dbReference type="Proteomes" id="UP000008068"/>
    </source>
</evidence>
<dbReference type="Pfam" id="PF07653">
    <property type="entry name" value="SH3_2"/>
    <property type="match status" value="1"/>
</dbReference>
<evidence type="ECO:0000313" key="8">
    <source>
        <dbReference type="EMBL" id="EGT41800.1"/>
    </source>
</evidence>
<proteinExistence type="predicted"/>
<dbReference type="PANTHER" id="PTHR14167">
    <property type="entry name" value="SH3 DOMAIN-CONTAINING"/>
    <property type="match status" value="1"/>
</dbReference>
<dbReference type="InParanoid" id="G0P0N1"/>
<dbReference type="PROSITE" id="PS50002">
    <property type="entry name" value="SH3"/>
    <property type="match status" value="1"/>
</dbReference>
<dbReference type="Gene3D" id="2.30.30.40">
    <property type="entry name" value="SH3 Domains"/>
    <property type="match status" value="1"/>
</dbReference>
<evidence type="ECO:0000256" key="3">
    <source>
        <dbReference type="ARBA" id="ARBA00023054"/>
    </source>
</evidence>
<evidence type="ECO:0000256" key="5">
    <source>
        <dbReference type="PROSITE-ProRule" id="PRU00192"/>
    </source>
</evidence>
<sequence length="335" mass="38373">MLKQRLQEKEEELQKKNTMIEVLDAEKVVIQLENQENKKKIQELEEKLQTVKPATSTMSTQTMELPAPVINLSENAKDALFTLLNVRNTLKTENPLQKIQEVASQLSEKSHDKQIQITAKCGEKHSERKTNFYINSVNSHVKWVLAQSDLPSNWDPCLPEFPVYSTKFQAAYKTILKADPPKICETLLKALLEKLEDKECVICSDDMESFERFPNIFDSLLFPSDVILFLDERSNGIERLAFSLNNNCAVTPSTNKIPMMSSSAKAIVKFTYEPRLEDELRLIKGEQVCVFEKGPDGWWKGEAPNGSVGWFPSNFVEMLNRYGIFDIRSSRPRTF</sequence>
<protein>
    <recommendedName>
        <fullName evidence="7">SH3 domain-containing protein</fullName>
    </recommendedName>
</protein>
<dbReference type="OrthoDB" id="26539at2759"/>
<feature type="domain" description="SH3" evidence="7">
    <location>
        <begin position="261"/>
        <end position="321"/>
    </location>
</feature>
<feature type="coiled-coil region" evidence="6">
    <location>
        <begin position="3"/>
        <end position="50"/>
    </location>
</feature>
<gene>
    <name evidence="8" type="ORF">CAEBREN_26000</name>
</gene>
<reference evidence="9" key="1">
    <citation type="submission" date="2011-07" db="EMBL/GenBank/DDBJ databases">
        <authorList>
            <consortium name="Caenorhabditis brenneri Sequencing and Analysis Consortium"/>
            <person name="Wilson R.K."/>
        </authorList>
    </citation>
    <scope>NUCLEOTIDE SEQUENCE [LARGE SCALE GENOMIC DNA]</scope>
    <source>
        <strain evidence="9">PB2801</strain>
    </source>
</reference>
<dbReference type="PANTHER" id="PTHR14167:SF81">
    <property type="entry name" value="ENDOPHILIN-A"/>
    <property type="match status" value="1"/>
</dbReference>
<dbReference type="InterPro" id="IPR050384">
    <property type="entry name" value="Endophilin_SH3RF"/>
</dbReference>
<dbReference type="InterPro" id="IPR001452">
    <property type="entry name" value="SH3_domain"/>
</dbReference>
<evidence type="ECO:0000256" key="1">
    <source>
        <dbReference type="ARBA" id="ARBA00004170"/>
    </source>
</evidence>
<comment type="subcellular location">
    <subcellularLocation>
        <location evidence="1">Membrane</location>
        <topology evidence="1">Peripheral membrane protein</topology>
    </subcellularLocation>
</comment>
<name>G0P0N1_CAEBE</name>
<keyword evidence="3 6" id="KW-0175">Coiled coil</keyword>
<dbReference type="PRINTS" id="PR00452">
    <property type="entry name" value="SH3DOMAIN"/>
</dbReference>
<dbReference type="STRING" id="135651.G0P0N1"/>
<organism evidence="9">
    <name type="scientific">Caenorhabditis brenneri</name>
    <name type="common">Nematode worm</name>
    <dbReference type="NCBI Taxonomy" id="135651"/>
    <lineage>
        <taxon>Eukaryota</taxon>
        <taxon>Metazoa</taxon>
        <taxon>Ecdysozoa</taxon>
        <taxon>Nematoda</taxon>
        <taxon>Chromadorea</taxon>
        <taxon>Rhabditida</taxon>
        <taxon>Rhabditina</taxon>
        <taxon>Rhabditomorpha</taxon>
        <taxon>Rhabditoidea</taxon>
        <taxon>Rhabditidae</taxon>
        <taxon>Peloderinae</taxon>
        <taxon>Caenorhabditis</taxon>
    </lineage>
</organism>
<accession>G0P0N1</accession>
<evidence type="ECO:0000256" key="4">
    <source>
        <dbReference type="ARBA" id="ARBA00023136"/>
    </source>
</evidence>
<dbReference type="HOGENOM" id="CLU_829553_0_0_1"/>
<keyword evidence="9" id="KW-1185">Reference proteome</keyword>
<dbReference type="Proteomes" id="UP000008068">
    <property type="component" value="Unassembled WGS sequence"/>
</dbReference>